<sequence length="805" mass="84209">MLAVMNKNRRMKHVVAASLAFGAAALTGFGQIAPAAVYAAEQTETVKTESTKSGEQADEGLFKEETVYVNADANGAVKLITVSDWLKNAGTTESLKDVSELDGIKNIKGEETFSESGDNLTWDTNGADIYYQGTTEKELPVSVKLTYYLDGKKISPSELKGKSGHLKIKIDYTNNTKKSVNVSGKSEELSSPFVMMTGMILPNETFSNVAIDNGKVVSDGNRNIVLGFAVPGMKESLGMNDFSQSSSQVSLPESLEISADVTDFTMSSTYTVALSDILEDLNVKEIVDYSSLQSALDELENAALELVSGTDTLSSGAAQLSSGAAELEDGIKKYTDGTDTLANGVVSYVNGEQQLADGAKSLTELSAGLSQVQSAVSQLSAATDGSLTSVNEKDIKAGAQKLADGTQQLVQVLGTEAVQAVMQQVTSMIEMGKALIEETKGLETSLQNGIVTPVQDLAAQAQAISGELQKISDLQTNLTNACTAVNTAVNENNAVIDVDNGQIAANNEKITSAKTKAISSSQTIQQAVDSLTAKRNEIAQNDPQSAALADLDNAIQALNEAKNAAAEVTDMPELSSIEGKLNPVQADLSGVDVQAVQNAVGKMKVDLFTLKLAAAGMNAKLPEVEEKLDAIQKAGENLPLDQLGALTGKIDDLNTGMQGLNSGIGSLHTNLSSLDQSLAVSVPKAASGIAQLNGGFTQLGSFNSQLTAGAEQLKENSSVLKNGVSALNSGAKTLSEGAVTLADGMKTFDAEGTSKLKTTVEGAVGELMNRLEALTSKECSYDTFSGKDSAMDGNVKFVIETEAIE</sequence>
<organism evidence="2 3">
    <name type="scientific">[Ruminococcus] torques ATCC 27756</name>
    <dbReference type="NCBI Taxonomy" id="411460"/>
    <lineage>
        <taxon>Bacteria</taxon>
        <taxon>Bacillati</taxon>
        <taxon>Bacillota</taxon>
        <taxon>Clostridia</taxon>
        <taxon>Lachnospirales</taxon>
        <taxon>Lachnospiraceae</taxon>
        <taxon>Mediterraneibacter</taxon>
    </lineage>
</organism>
<dbReference type="EMBL" id="AAVP02000018">
    <property type="protein sequence ID" value="EDK23246.1"/>
    <property type="molecule type" value="Genomic_DNA"/>
</dbReference>
<evidence type="ECO:0000313" key="2">
    <source>
        <dbReference type="EMBL" id="EDK23246.1"/>
    </source>
</evidence>
<gene>
    <name evidence="2" type="ORF">RUMTOR_02619</name>
</gene>
<evidence type="ECO:0000313" key="3">
    <source>
        <dbReference type="Proteomes" id="UP000003577"/>
    </source>
</evidence>
<evidence type="ECO:0000256" key="1">
    <source>
        <dbReference type="SAM" id="SignalP"/>
    </source>
</evidence>
<dbReference type="AlphaFoldDB" id="A5KQS8"/>
<accession>A5KQS8</accession>
<comment type="caution">
    <text evidence="2">The sequence shown here is derived from an EMBL/GenBank/DDBJ whole genome shotgun (WGS) entry which is preliminary data.</text>
</comment>
<protein>
    <recommendedName>
        <fullName evidence="4">Gram-positive signal peptide protein, YSIRK family</fullName>
    </recommendedName>
</protein>
<reference evidence="2 3" key="1">
    <citation type="submission" date="2007-03" db="EMBL/GenBank/DDBJ databases">
        <authorList>
            <person name="Fulton L."/>
            <person name="Clifton S."/>
            <person name="Fulton B."/>
            <person name="Xu J."/>
            <person name="Minx P."/>
            <person name="Pepin K.H."/>
            <person name="Johnson M."/>
            <person name="Thiruvilangam P."/>
            <person name="Bhonagiri V."/>
            <person name="Nash W.E."/>
            <person name="Mardis E.R."/>
            <person name="Wilson R.K."/>
        </authorList>
    </citation>
    <scope>NUCLEOTIDE SEQUENCE [LARGE SCALE GENOMIC DNA]</scope>
    <source>
        <strain evidence="2 3">ATCC 27756</strain>
    </source>
</reference>
<feature type="signal peptide" evidence="1">
    <location>
        <begin position="1"/>
        <end position="39"/>
    </location>
</feature>
<reference evidence="2 3" key="2">
    <citation type="submission" date="2007-04" db="EMBL/GenBank/DDBJ databases">
        <title>Draft genome sequence of Ruminococcus torques (ATCC 27756).</title>
        <authorList>
            <person name="Sudarsanam P."/>
            <person name="Ley R."/>
            <person name="Guruge J."/>
            <person name="Turnbaugh P.J."/>
            <person name="Mahowald M."/>
            <person name="Liep D."/>
            <person name="Gordon J."/>
        </authorList>
    </citation>
    <scope>NUCLEOTIDE SEQUENCE [LARGE SCALE GENOMIC DNA]</scope>
    <source>
        <strain evidence="2 3">ATCC 27756</strain>
    </source>
</reference>
<dbReference type="HOGENOM" id="CLU_013314_0_0_9"/>
<keyword evidence="1" id="KW-0732">Signal</keyword>
<dbReference type="PaxDb" id="411460-RUMTOR_02619"/>
<dbReference type="Proteomes" id="UP000003577">
    <property type="component" value="Unassembled WGS sequence"/>
</dbReference>
<evidence type="ECO:0008006" key="4">
    <source>
        <dbReference type="Google" id="ProtNLM"/>
    </source>
</evidence>
<feature type="chain" id="PRO_5002684617" description="Gram-positive signal peptide protein, YSIRK family" evidence="1">
    <location>
        <begin position="40"/>
        <end position="805"/>
    </location>
</feature>
<dbReference type="InterPro" id="IPR023908">
    <property type="entry name" value="xxxLxxG_rpt"/>
</dbReference>
<dbReference type="NCBIfam" id="TIGR03057">
    <property type="entry name" value="xxxLxxG_by_4"/>
    <property type="match status" value="2"/>
</dbReference>
<proteinExistence type="predicted"/>
<name>A5KQS8_9FIRM</name>